<evidence type="ECO:0000256" key="7">
    <source>
        <dbReference type="SAM" id="SignalP"/>
    </source>
</evidence>
<organism evidence="9 10">
    <name type="scientific">Aspergillus kawachii</name>
    <name type="common">White koji mold</name>
    <name type="synonym">Aspergillus awamori var. kawachi</name>
    <dbReference type="NCBI Taxonomy" id="1069201"/>
    <lineage>
        <taxon>Eukaryota</taxon>
        <taxon>Fungi</taxon>
        <taxon>Dikarya</taxon>
        <taxon>Ascomycota</taxon>
        <taxon>Pezizomycotina</taxon>
        <taxon>Eurotiomycetes</taxon>
        <taxon>Eurotiomycetidae</taxon>
        <taxon>Eurotiales</taxon>
        <taxon>Aspergillaceae</taxon>
        <taxon>Aspergillus</taxon>
        <taxon>Aspergillus subgen. Circumdati</taxon>
    </lineage>
</organism>
<evidence type="ECO:0000256" key="2">
    <source>
        <dbReference type="ARBA" id="ARBA00007441"/>
    </source>
</evidence>
<name>A0A7R7VYD1_ASPKA</name>
<feature type="chain" id="PRO_5031040836" description="Aminotransferase class I/classII large domain-containing protein" evidence="7">
    <location>
        <begin position="25"/>
        <end position="445"/>
    </location>
</feature>
<reference evidence="9" key="2">
    <citation type="submission" date="2021-02" db="EMBL/GenBank/DDBJ databases">
        <title>Aspergillus luchuensis mut. kawachii IFO 4304 genome sequence.</title>
        <authorList>
            <person name="Mori K."/>
            <person name="Kadooka C."/>
            <person name="Goto M."/>
            <person name="Futagami T."/>
        </authorList>
    </citation>
    <scope>NUCLEOTIDE SEQUENCE</scope>
    <source>
        <strain evidence="9">IFO 4308</strain>
    </source>
</reference>
<comment type="cofactor">
    <cofactor evidence="1">
        <name>pyridoxal 5'-phosphate</name>
        <dbReference type="ChEBI" id="CHEBI:597326"/>
    </cofactor>
</comment>
<dbReference type="GO" id="GO:0006532">
    <property type="term" value="P:aspartate biosynthetic process"/>
    <property type="evidence" value="ECO:0007669"/>
    <property type="project" value="TreeGrafter"/>
</dbReference>
<evidence type="ECO:0000256" key="4">
    <source>
        <dbReference type="ARBA" id="ARBA00022576"/>
    </source>
</evidence>
<reference evidence="9" key="1">
    <citation type="submission" date="2021-01" db="EMBL/GenBank/DDBJ databases">
        <authorList>
            <consortium name="Aspergillus luchuensis mut. kawachii IFO 4304 genome sequencing consortium"/>
            <person name="Kazuki M."/>
            <person name="Futagami T."/>
        </authorList>
    </citation>
    <scope>NUCLEOTIDE SEQUENCE</scope>
    <source>
        <strain evidence="9">IFO 4308</strain>
    </source>
</reference>
<dbReference type="FunFam" id="3.40.640.10:FF:000066">
    <property type="entry name" value="Aspartate aminotransferase"/>
    <property type="match status" value="1"/>
</dbReference>
<dbReference type="InterPro" id="IPR000796">
    <property type="entry name" value="Asp_trans"/>
</dbReference>
<dbReference type="GO" id="GO:0004069">
    <property type="term" value="F:L-aspartate:2-oxoglutarate aminotransferase activity"/>
    <property type="evidence" value="ECO:0007669"/>
    <property type="project" value="TreeGrafter"/>
</dbReference>
<dbReference type="GeneID" id="64954354"/>
<dbReference type="OrthoDB" id="6752799at2759"/>
<dbReference type="InterPro" id="IPR015422">
    <property type="entry name" value="PyrdxlP-dep_Trfase_small"/>
</dbReference>
<dbReference type="Gene3D" id="3.40.640.10">
    <property type="entry name" value="Type I PLP-dependent aspartate aminotransferase-like (Major domain)"/>
    <property type="match status" value="1"/>
</dbReference>
<dbReference type="InterPro" id="IPR004839">
    <property type="entry name" value="Aminotransferase_I/II_large"/>
</dbReference>
<dbReference type="InterPro" id="IPR015421">
    <property type="entry name" value="PyrdxlP-dep_Trfase_major"/>
</dbReference>
<proteinExistence type="inferred from homology"/>
<evidence type="ECO:0000313" key="10">
    <source>
        <dbReference type="Proteomes" id="UP000661280"/>
    </source>
</evidence>
<dbReference type="EMBL" id="AP024425">
    <property type="protein sequence ID" value="BCR93029.1"/>
    <property type="molecule type" value="Genomic_DNA"/>
</dbReference>
<dbReference type="GO" id="GO:0005829">
    <property type="term" value="C:cytosol"/>
    <property type="evidence" value="ECO:0007669"/>
    <property type="project" value="TreeGrafter"/>
</dbReference>
<evidence type="ECO:0000259" key="8">
    <source>
        <dbReference type="Pfam" id="PF00155"/>
    </source>
</evidence>
<dbReference type="RefSeq" id="XP_041536795.1">
    <property type="nucleotide sequence ID" value="XM_041690656.1"/>
</dbReference>
<dbReference type="SUPFAM" id="SSF53383">
    <property type="entry name" value="PLP-dependent transferases"/>
    <property type="match status" value="1"/>
</dbReference>
<feature type="signal peptide" evidence="7">
    <location>
        <begin position="1"/>
        <end position="24"/>
    </location>
</feature>
<dbReference type="PANTHER" id="PTHR11879:SF55">
    <property type="entry name" value="GLUTAMATE OXALOACETATE TRANSAMINASE 1, ISOFORM B"/>
    <property type="match status" value="1"/>
</dbReference>
<dbReference type="KEGG" id="aluc:AKAW2_10075A"/>
<dbReference type="PRINTS" id="PR00799">
    <property type="entry name" value="TRANSAMINASE"/>
</dbReference>
<dbReference type="CDD" id="cd00609">
    <property type="entry name" value="AAT_like"/>
    <property type="match status" value="1"/>
</dbReference>
<keyword evidence="5" id="KW-0808">Transferase</keyword>
<evidence type="ECO:0000256" key="6">
    <source>
        <dbReference type="ARBA" id="ARBA00022898"/>
    </source>
</evidence>
<dbReference type="Proteomes" id="UP000661280">
    <property type="component" value="Chromosome 1"/>
</dbReference>
<keyword evidence="4" id="KW-0032">Aminotransferase</keyword>
<keyword evidence="7" id="KW-0732">Signal</keyword>
<keyword evidence="6" id="KW-0663">Pyridoxal phosphate</keyword>
<comment type="subunit">
    <text evidence="3">Homodimer.</text>
</comment>
<comment type="similarity">
    <text evidence="2">Belongs to the class-I pyridoxal-phosphate-dependent aminotransferase family.</text>
</comment>
<gene>
    <name evidence="9" type="ORF">AKAW2_10075A</name>
</gene>
<sequence length="445" mass="49152">MSLELNRHLTCGIILNLLIVHLEFDIMTTQTSTITQTGTTPPSFFETAPYIPPDAIFALTAEYNADTFPQKVNLGQGTYRDENGQPWVLPSVRKSREMLVGQGLNHEYLPILGLQAFRQEASKMALGSGLYERIQSRLATCQGLSGTGSLHLAGLLLRSCRAPLPKIYIPSPTWSNHHQVFSSLGFTCESFGYYDDAQKNLDIDSYYSALKRAEPGSVVILHACAHNPTGCDPGKEQWKEVGRIIKEKGLFPLFDAAYLGFNSGNIDGDAFAIRYFVDDLNLEAGVCLSFAKNMGLYGERTGCLFFVAQTDKAATNTQSVLEMLQRSEVSNPPAYGAKIAATILSDQELKALWYKDLETMSGRIRAMRRALYDSLNNNGAPGNWDHLIRQSGMFGFLGLAPDVVQELKVQYHIYMAGNSRVSIAGLNDKNVEYVGRSIAECLKSK</sequence>
<evidence type="ECO:0000256" key="1">
    <source>
        <dbReference type="ARBA" id="ARBA00001933"/>
    </source>
</evidence>
<feature type="domain" description="Aminotransferase class I/classII large" evidence="8">
    <location>
        <begin position="70"/>
        <end position="436"/>
    </location>
</feature>
<dbReference type="GO" id="GO:0030170">
    <property type="term" value="F:pyridoxal phosphate binding"/>
    <property type="evidence" value="ECO:0007669"/>
    <property type="project" value="InterPro"/>
</dbReference>
<dbReference type="Gene3D" id="3.90.1150.10">
    <property type="entry name" value="Aspartate Aminotransferase, domain 1"/>
    <property type="match status" value="1"/>
</dbReference>
<evidence type="ECO:0000256" key="5">
    <source>
        <dbReference type="ARBA" id="ARBA00022679"/>
    </source>
</evidence>
<dbReference type="Pfam" id="PF00155">
    <property type="entry name" value="Aminotran_1_2"/>
    <property type="match status" value="1"/>
</dbReference>
<dbReference type="InterPro" id="IPR015424">
    <property type="entry name" value="PyrdxlP-dep_Trfase"/>
</dbReference>
<dbReference type="NCBIfam" id="NF006719">
    <property type="entry name" value="PRK09257.1"/>
    <property type="match status" value="1"/>
</dbReference>
<evidence type="ECO:0000256" key="3">
    <source>
        <dbReference type="ARBA" id="ARBA00011738"/>
    </source>
</evidence>
<accession>A0A7R7VYD1</accession>
<keyword evidence="10" id="KW-1185">Reference proteome</keyword>
<dbReference type="PANTHER" id="PTHR11879">
    <property type="entry name" value="ASPARTATE AMINOTRANSFERASE"/>
    <property type="match status" value="1"/>
</dbReference>
<evidence type="ECO:0000313" key="9">
    <source>
        <dbReference type="EMBL" id="BCR93029.1"/>
    </source>
</evidence>
<protein>
    <recommendedName>
        <fullName evidence="8">Aminotransferase class I/classII large domain-containing protein</fullName>
    </recommendedName>
</protein>
<dbReference type="AlphaFoldDB" id="A0A7R7VYD1"/>